<dbReference type="GO" id="GO:0007165">
    <property type="term" value="P:signal transduction"/>
    <property type="evidence" value="ECO:0007669"/>
    <property type="project" value="UniProtKB-KW"/>
</dbReference>
<keyword evidence="5" id="KW-0552">Olfaction</keyword>
<comment type="subcellular location">
    <subcellularLocation>
        <location evidence="1">Cell membrane</location>
        <topology evidence="1">Multi-pass membrane protein</topology>
    </subcellularLocation>
</comment>
<feature type="transmembrane region" description="Helical" evidence="10">
    <location>
        <begin position="142"/>
        <end position="160"/>
    </location>
</feature>
<keyword evidence="7 10" id="KW-0472">Membrane</keyword>
<organism evidence="11 12">
    <name type="scientific">Cotesia congregata</name>
    <name type="common">Parasitoid wasp</name>
    <name type="synonym">Apanteles congregatus</name>
    <dbReference type="NCBI Taxonomy" id="51543"/>
    <lineage>
        <taxon>Eukaryota</taxon>
        <taxon>Metazoa</taxon>
        <taxon>Ecdysozoa</taxon>
        <taxon>Arthropoda</taxon>
        <taxon>Hexapoda</taxon>
        <taxon>Insecta</taxon>
        <taxon>Pterygota</taxon>
        <taxon>Neoptera</taxon>
        <taxon>Endopterygota</taxon>
        <taxon>Hymenoptera</taxon>
        <taxon>Apocrita</taxon>
        <taxon>Ichneumonoidea</taxon>
        <taxon>Braconidae</taxon>
        <taxon>Microgastrinae</taxon>
        <taxon>Cotesia</taxon>
    </lineage>
</organism>
<dbReference type="EMBL" id="CAJNRD030001122">
    <property type="protein sequence ID" value="CAG5100928.1"/>
    <property type="molecule type" value="Genomic_DNA"/>
</dbReference>
<proteinExistence type="predicted"/>
<evidence type="ECO:0000256" key="6">
    <source>
        <dbReference type="ARBA" id="ARBA00022989"/>
    </source>
</evidence>
<keyword evidence="9" id="KW-0807">Transducer</keyword>
<dbReference type="PANTHER" id="PTHR21137:SF35">
    <property type="entry name" value="ODORANT RECEPTOR 19A-RELATED"/>
    <property type="match status" value="1"/>
</dbReference>
<evidence type="ECO:0000256" key="7">
    <source>
        <dbReference type="ARBA" id="ARBA00023136"/>
    </source>
</evidence>
<feature type="transmembrane region" description="Helical" evidence="10">
    <location>
        <begin position="317"/>
        <end position="334"/>
    </location>
</feature>
<evidence type="ECO:0000256" key="9">
    <source>
        <dbReference type="ARBA" id="ARBA00023224"/>
    </source>
</evidence>
<dbReference type="PANTHER" id="PTHR21137">
    <property type="entry name" value="ODORANT RECEPTOR"/>
    <property type="match status" value="1"/>
</dbReference>
<evidence type="ECO:0000256" key="4">
    <source>
        <dbReference type="ARBA" id="ARBA00022692"/>
    </source>
</evidence>
<evidence type="ECO:0000313" key="11">
    <source>
        <dbReference type="EMBL" id="CAG5100928.1"/>
    </source>
</evidence>
<evidence type="ECO:0000256" key="1">
    <source>
        <dbReference type="ARBA" id="ARBA00004651"/>
    </source>
</evidence>
<keyword evidence="6 10" id="KW-1133">Transmembrane helix</keyword>
<feature type="transmembrane region" description="Helical" evidence="10">
    <location>
        <begin position="85"/>
        <end position="104"/>
    </location>
</feature>
<keyword evidence="4 10" id="KW-0812">Transmembrane</keyword>
<reference evidence="11" key="1">
    <citation type="submission" date="2021-04" db="EMBL/GenBank/DDBJ databases">
        <authorList>
            <person name="Chebbi M.A.C M."/>
        </authorList>
    </citation>
    <scope>NUCLEOTIDE SEQUENCE</scope>
</reference>
<dbReference type="Pfam" id="PF02949">
    <property type="entry name" value="7tm_6"/>
    <property type="match status" value="1"/>
</dbReference>
<gene>
    <name evidence="11" type="ORF">HICCMSTLAB_LOCUS10001</name>
</gene>
<dbReference type="GO" id="GO:0005549">
    <property type="term" value="F:odorant binding"/>
    <property type="evidence" value="ECO:0007669"/>
    <property type="project" value="InterPro"/>
</dbReference>
<evidence type="ECO:0000256" key="5">
    <source>
        <dbReference type="ARBA" id="ARBA00022725"/>
    </source>
</evidence>
<comment type="caution">
    <text evidence="11">The sequence shown here is derived from an EMBL/GenBank/DDBJ whole genome shotgun (WGS) entry which is preliminary data.</text>
</comment>
<dbReference type="GO" id="GO:0005886">
    <property type="term" value="C:plasma membrane"/>
    <property type="evidence" value="ECO:0007669"/>
    <property type="project" value="UniProtKB-SubCell"/>
</dbReference>
<dbReference type="InterPro" id="IPR004117">
    <property type="entry name" value="7tm6_olfct_rcpt"/>
</dbReference>
<evidence type="ECO:0000256" key="3">
    <source>
        <dbReference type="ARBA" id="ARBA00022606"/>
    </source>
</evidence>
<feature type="transmembrane region" description="Helical" evidence="10">
    <location>
        <begin position="47"/>
        <end position="65"/>
    </location>
</feature>
<feature type="transmembrane region" description="Helical" evidence="10">
    <location>
        <begin position="284"/>
        <end position="305"/>
    </location>
</feature>
<keyword evidence="2" id="KW-1003">Cell membrane</keyword>
<protein>
    <submittedName>
        <fullName evidence="11">Olfactory receptor 6</fullName>
    </submittedName>
</protein>
<dbReference type="GO" id="GO:0004984">
    <property type="term" value="F:olfactory receptor activity"/>
    <property type="evidence" value="ECO:0007669"/>
    <property type="project" value="InterPro"/>
</dbReference>
<accession>A0A8J2MQ76</accession>
<feature type="non-terminal residue" evidence="11">
    <location>
        <position position="1"/>
    </location>
</feature>
<keyword evidence="12" id="KW-1185">Reference proteome</keyword>
<dbReference type="AlphaFoldDB" id="A0A8J2MQ76"/>
<evidence type="ECO:0000256" key="8">
    <source>
        <dbReference type="ARBA" id="ARBA00023170"/>
    </source>
</evidence>
<evidence type="ECO:0000256" key="2">
    <source>
        <dbReference type="ARBA" id="ARBA00022475"/>
    </source>
</evidence>
<name>A0A8J2MQ76_COTCN</name>
<sequence length="410" mass="47983">MNRSFEKINRLNRSDNLHVYNAFKYTYCYLNMIAIWPLLFKNYNFKTIFTIIHVSVIIISLVWQIVFRSCHVYFYAIDLDDQVTFLGPMIFILVSLLKYLAIIYRSNYIFQSIEHVYTDWSVTQCQEEQDIMITKTEMNRKITIIFSVLMYASGLFYNFIMPHLIPLLFESDHQNTSERLIIFPGYNVIKIFDSSPLYEITYFFHIIAIFFCFTVLVSTCNLILFLLTHTDGQIDIVTVQLNTLINDVNKVKFSHSKMTNIVKNHVRILQFSDEILNKILSEICIVEIGATTILLCVAEFCSLRFLGKQDFTNTIPYIMLFLGLSLNMLILCYFSEILNSQFIGIGTQLYMTHWDRIPLNARKYLILIINMSQRTKKISAGGVIDLSYMTYLQIIKTGFAYLQILRASDM</sequence>
<feature type="transmembrane region" description="Helical" evidence="10">
    <location>
        <begin position="202"/>
        <end position="227"/>
    </location>
</feature>
<evidence type="ECO:0000256" key="10">
    <source>
        <dbReference type="SAM" id="Phobius"/>
    </source>
</evidence>
<evidence type="ECO:0000313" key="12">
    <source>
        <dbReference type="Proteomes" id="UP000786811"/>
    </source>
</evidence>
<keyword evidence="8 11" id="KW-0675">Receptor</keyword>
<dbReference type="OrthoDB" id="6617147at2759"/>
<dbReference type="Proteomes" id="UP000786811">
    <property type="component" value="Unassembled WGS sequence"/>
</dbReference>
<keyword evidence="3" id="KW-0716">Sensory transduction</keyword>